<dbReference type="InterPro" id="IPR010559">
    <property type="entry name" value="Sig_transdc_His_kin_internal"/>
</dbReference>
<feature type="transmembrane region" description="Helical" evidence="1">
    <location>
        <begin position="82"/>
        <end position="101"/>
    </location>
</feature>
<keyword evidence="1" id="KW-0472">Membrane</keyword>
<dbReference type="PANTHER" id="PTHR34220">
    <property type="entry name" value="SENSOR HISTIDINE KINASE YPDA"/>
    <property type="match status" value="1"/>
</dbReference>
<dbReference type="Pfam" id="PF06580">
    <property type="entry name" value="His_kinase"/>
    <property type="match status" value="1"/>
</dbReference>
<feature type="domain" description="Signal transduction histidine kinase internal region" evidence="2">
    <location>
        <begin position="162"/>
        <end position="238"/>
    </location>
</feature>
<dbReference type="Proteomes" id="UP000324611">
    <property type="component" value="Unassembled WGS sequence"/>
</dbReference>
<dbReference type="GO" id="GO:0016020">
    <property type="term" value="C:membrane"/>
    <property type="evidence" value="ECO:0007669"/>
    <property type="project" value="InterPro"/>
</dbReference>
<feature type="transmembrane region" description="Helical" evidence="1">
    <location>
        <begin position="121"/>
        <end position="142"/>
    </location>
</feature>
<evidence type="ECO:0000259" key="2">
    <source>
        <dbReference type="Pfam" id="PF06580"/>
    </source>
</evidence>
<organism evidence="3 4">
    <name type="scientific">Chitinophaga agrisoli</name>
    <dbReference type="NCBI Taxonomy" id="2607653"/>
    <lineage>
        <taxon>Bacteria</taxon>
        <taxon>Pseudomonadati</taxon>
        <taxon>Bacteroidota</taxon>
        <taxon>Chitinophagia</taxon>
        <taxon>Chitinophagales</taxon>
        <taxon>Chitinophagaceae</taxon>
        <taxon>Chitinophaga</taxon>
    </lineage>
</organism>
<dbReference type="Gene3D" id="3.30.565.10">
    <property type="entry name" value="Histidine kinase-like ATPase, C-terminal domain"/>
    <property type="match status" value="1"/>
</dbReference>
<reference evidence="3 4" key="1">
    <citation type="submission" date="2019-09" db="EMBL/GenBank/DDBJ databases">
        <title>Chitinophaga ginsengihumi sp. nov., isolated from soil of ginseng rhizosphere.</title>
        <authorList>
            <person name="Lee J."/>
        </authorList>
    </citation>
    <scope>NUCLEOTIDE SEQUENCE [LARGE SCALE GENOMIC DNA]</scope>
    <source>
        <strain evidence="3 4">BN140078</strain>
    </source>
</reference>
<keyword evidence="4" id="KW-1185">Reference proteome</keyword>
<feature type="transmembrane region" description="Helical" evidence="1">
    <location>
        <begin position="39"/>
        <end position="61"/>
    </location>
</feature>
<dbReference type="EMBL" id="VUOC01000004">
    <property type="protein sequence ID" value="KAA2239696.1"/>
    <property type="molecule type" value="Genomic_DNA"/>
</dbReference>
<proteinExistence type="predicted"/>
<keyword evidence="3" id="KW-0418">Kinase</keyword>
<evidence type="ECO:0000313" key="3">
    <source>
        <dbReference type="EMBL" id="KAA2239696.1"/>
    </source>
</evidence>
<dbReference type="GO" id="GO:0000155">
    <property type="term" value="F:phosphorelay sensor kinase activity"/>
    <property type="evidence" value="ECO:0007669"/>
    <property type="project" value="InterPro"/>
</dbReference>
<keyword evidence="1" id="KW-0812">Transmembrane</keyword>
<dbReference type="InterPro" id="IPR036890">
    <property type="entry name" value="HATPase_C_sf"/>
</dbReference>
<protein>
    <submittedName>
        <fullName evidence="3">Histidine kinase</fullName>
    </submittedName>
</protein>
<name>A0A5B2VMP6_9BACT</name>
<reference evidence="3 4" key="2">
    <citation type="submission" date="2019-09" db="EMBL/GenBank/DDBJ databases">
        <authorList>
            <person name="Jin C."/>
        </authorList>
    </citation>
    <scope>NUCLEOTIDE SEQUENCE [LARGE SCALE GENOMIC DNA]</scope>
    <source>
        <strain evidence="3 4">BN140078</strain>
    </source>
</reference>
<comment type="caution">
    <text evidence="3">The sequence shown here is derived from an EMBL/GenBank/DDBJ whole genome shotgun (WGS) entry which is preliminary data.</text>
</comment>
<accession>A0A5B2VMP6</accession>
<dbReference type="RefSeq" id="WP_149840873.1">
    <property type="nucleotide sequence ID" value="NZ_VUOC01000004.1"/>
</dbReference>
<keyword evidence="3" id="KW-0808">Transferase</keyword>
<gene>
    <name evidence="3" type="ORF">F0L74_26250</name>
</gene>
<keyword evidence="1" id="KW-1133">Transmembrane helix</keyword>
<dbReference type="InterPro" id="IPR050640">
    <property type="entry name" value="Bact_2-comp_sensor_kinase"/>
</dbReference>
<evidence type="ECO:0000256" key="1">
    <source>
        <dbReference type="SAM" id="Phobius"/>
    </source>
</evidence>
<sequence length="348" mass="40195">MRLAIEKKIVLYSSLLVALLVNLPKLLQARSDGWVSQFSTFNVAELCFQFCFTYLYCWLVFELNLHWFPRWRKGGLATDFAIYPLSNILLLLLCSTVGIVVQGNLFSDAHHLPLRFFRVVYFARLSLCWLLEILVIRIIYLLRQAQAKDLETEQIKSQYLYAELELMKQHLNPHFFFNSLSTLSGMIRENPGKAQQFIGHLSRIFRNLLQEQQQLITLKEELQQLHSFTELLQMRFEEGIVISVEVPPLYHQQLLPHLSLQLLVENAAKHNRALASQPLQVRVYVQDNELCVKNNLQAIAVPQASAGLGLANLNERFRILLKKEITIIRTLEYFLVKLPLEGGKGGGY</sequence>
<dbReference type="AlphaFoldDB" id="A0A5B2VMP6"/>
<evidence type="ECO:0000313" key="4">
    <source>
        <dbReference type="Proteomes" id="UP000324611"/>
    </source>
</evidence>
<dbReference type="PANTHER" id="PTHR34220:SF7">
    <property type="entry name" value="SENSOR HISTIDINE KINASE YPDA"/>
    <property type="match status" value="1"/>
</dbReference>